<dbReference type="Proteomes" id="UP000373149">
    <property type="component" value="Unassembled WGS sequence"/>
</dbReference>
<evidence type="ECO:0000313" key="2">
    <source>
        <dbReference type="EMBL" id="MPY51338.1"/>
    </source>
</evidence>
<feature type="compositionally biased region" description="Low complexity" evidence="1">
    <location>
        <begin position="32"/>
        <end position="41"/>
    </location>
</feature>
<accession>A0A5N8WXP6</accession>
<dbReference type="RefSeq" id="WP_152865611.1">
    <property type="nucleotide sequence ID" value="NZ_VMNX01000092.1"/>
</dbReference>
<dbReference type="AlphaFoldDB" id="A0A5N8WXP6"/>
<evidence type="ECO:0000313" key="3">
    <source>
        <dbReference type="Proteomes" id="UP000373149"/>
    </source>
</evidence>
<name>A0A5N8WXP6_9ACTN</name>
<protein>
    <submittedName>
        <fullName evidence="2">Uncharacterized protein</fullName>
    </submittedName>
</protein>
<feature type="region of interest" description="Disordered" evidence="1">
    <location>
        <begin position="19"/>
        <end position="41"/>
    </location>
</feature>
<proteinExistence type="predicted"/>
<dbReference type="EMBL" id="VMNX01000092">
    <property type="protein sequence ID" value="MPY51338.1"/>
    <property type="molecule type" value="Genomic_DNA"/>
</dbReference>
<reference evidence="2 3" key="1">
    <citation type="submission" date="2019-09" db="EMBL/GenBank/DDBJ databases">
        <authorList>
            <person name="Duangmal K."/>
            <person name="Teo W.F.A."/>
            <person name="Lipun K."/>
        </authorList>
    </citation>
    <scope>NUCLEOTIDE SEQUENCE [LARGE SCALE GENOMIC DNA]</scope>
    <source>
        <strain evidence="2 3">K1PN6</strain>
    </source>
</reference>
<evidence type="ECO:0000256" key="1">
    <source>
        <dbReference type="SAM" id="MobiDB-lite"/>
    </source>
</evidence>
<sequence length="108" mass="11350">MAPESSLRSARGVYVAFDRTSRAEPAGPPAGSPTASCSSSTPLRFGPDAFPTCARTTIEQHRVHACPARGALVVIPAGGTVPELTWERGTPHYRRAGYRWALESAAGG</sequence>
<gene>
    <name evidence="2" type="ORF">FPZ41_23385</name>
</gene>
<organism evidence="2 3">
    <name type="scientific">Streptomyces acidicola</name>
    <dbReference type="NCBI Taxonomy" id="2596892"/>
    <lineage>
        <taxon>Bacteria</taxon>
        <taxon>Bacillati</taxon>
        <taxon>Actinomycetota</taxon>
        <taxon>Actinomycetes</taxon>
        <taxon>Kitasatosporales</taxon>
        <taxon>Streptomycetaceae</taxon>
        <taxon>Streptomyces</taxon>
    </lineage>
</organism>
<comment type="caution">
    <text evidence="2">The sequence shown here is derived from an EMBL/GenBank/DDBJ whole genome shotgun (WGS) entry which is preliminary data.</text>
</comment>
<keyword evidence="3" id="KW-1185">Reference proteome</keyword>